<proteinExistence type="predicted"/>
<organism evidence="4 5">
    <name type="scientific">Forsythia ovata</name>
    <dbReference type="NCBI Taxonomy" id="205694"/>
    <lineage>
        <taxon>Eukaryota</taxon>
        <taxon>Viridiplantae</taxon>
        <taxon>Streptophyta</taxon>
        <taxon>Embryophyta</taxon>
        <taxon>Tracheophyta</taxon>
        <taxon>Spermatophyta</taxon>
        <taxon>Magnoliopsida</taxon>
        <taxon>eudicotyledons</taxon>
        <taxon>Gunneridae</taxon>
        <taxon>Pentapetalae</taxon>
        <taxon>asterids</taxon>
        <taxon>lamiids</taxon>
        <taxon>Lamiales</taxon>
        <taxon>Oleaceae</taxon>
        <taxon>Forsythieae</taxon>
        <taxon>Forsythia</taxon>
    </lineage>
</organism>
<gene>
    <name evidence="4" type="ORF">Fot_19773</name>
</gene>
<keyword evidence="1" id="KW-0479">Metal-binding</keyword>
<evidence type="ECO:0000313" key="4">
    <source>
        <dbReference type="EMBL" id="KAL2538382.1"/>
    </source>
</evidence>
<dbReference type="SUPFAM" id="SSF56784">
    <property type="entry name" value="HAD-like"/>
    <property type="match status" value="1"/>
</dbReference>
<evidence type="ECO:0000313" key="5">
    <source>
        <dbReference type="Proteomes" id="UP001604277"/>
    </source>
</evidence>
<dbReference type="PANTHER" id="PTHR12103:SF15">
    <property type="entry name" value="CYTOSOLIC PURINE 5'-NUCLEOTIDASE"/>
    <property type="match status" value="1"/>
</dbReference>
<name>A0ABD1VM24_9LAMI</name>
<evidence type="ECO:0000256" key="1">
    <source>
        <dbReference type="ARBA" id="ARBA00022723"/>
    </source>
</evidence>
<sequence>MYKDVRAAVDLCHRDGWRTMLVVPELEREVELLWELRDTCKQLQLLRNERDHIEDEIHHLKWSIRFDGVNVDNEEELLAEIDKLKYRSEQVRLSHQQAQRECHRTFHKVWGQLMKTGYQNSRFAHQVERFACLYTSQVTNLSLYSPNKYYRPGEDFMPHEIVILAL</sequence>
<protein>
    <submittedName>
        <fullName evidence="4">HAD-superfamily hydrolase</fullName>
    </submittedName>
</protein>
<keyword evidence="2 4" id="KW-0378">Hydrolase</keyword>
<dbReference type="GO" id="GO:0046872">
    <property type="term" value="F:metal ion binding"/>
    <property type="evidence" value="ECO:0007669"/>
    <property type="project" value="UniProtKB-KW"/>
</dbReference>
<dbReference type="Pfam" id="PF05761">
    <property type="entry name" value="5_nucleotid"/>
    <property type="match status" value="1"/>
</dbReference>
<dbReference type="Proteomes" id="UP001604277">
    <property type="component" value="Unassembled WGS sequence"/>
</dbReference>
<dbReference type="PANTHER" id="PTHR12103">
    <property type="entry name" value="5'-NUCLEOTIDASE DOMAIN-CONTAINING"/>
    <property type="match status" value="1"/>
</dbReference>
<keyword evidence="3" id="KW-0460">Magnesium</keyword>
<dbReference type="GO" id="GO:0016787">
    <property type="term" value="F:hydrolase activity"/>
    <property type="evidence" value="ECO:0007669"/>
    <property type="project" value="UniProtKB-KW"/>
</dbReference>
<dbReference type="EMBL" id="JBFOLJ010000005">
    <property type="protein sequence ID" value="KAL2538382.1"/>
    <property type="molecule type" value="Genomic_DNA"/>
</dbReference>
<dbReference type="InterPro" id="IPR036412">
    <property type="entry name" value="HAD-like_sf"/>
</dbReference>
<dbReference type="AlphaFoldDB" id="A0ABD1VM24"/>
<keyword evidence="5" id="KW-1185">Reference proteome</keyword>
<evidence type="ECO:0000256" key="2">
    <source>
        <dbReference type="ARBA" id="ARBA00022801"/>
    </source>
</evidence>
<comment type="caution">
    <text evidence="4">The sequence shown here is derived from an EMBL/GenBank/DDBJ whole genome shotgun (WGS) entry which is preliminary data.</text>
</comment>
<accession>A0ABD1VM24</accession>
<reference evidence="5" key="1">
    <citation type="submission" date="2024-07" db="EMBL/GenBank/DDBJ databases">
        <title>Two chromosome-level genome assemblies of Korean endemic species Abeliophyllum distichum and Forsythia ovata (Oleaceae).</title>
        <authorList>
            <person name="Jang H."/>
        </authorList>
    </citation>
    <scope>NUCLEOTIDE SEQUENCE [LARGE SCALE GENOMIC DNA]</scope>
</reference>
<dbReference type="InterPro" id="IPR008380">
    <property type="entry name" value="HAD-SF_hydro_IG_5-nucl"/>
</dbReference>
<evidence type="ECO:0000256" key="3">
    <source>
        <dbReference type="ARBA" id="ARBA00022842"/>
    </source>
</evidence>